<dbReference type="InterPro" id="IPR011250">
    <property type="entry name" value="OMP/PagP_B-barrel"/>
</dbReference>
<dbReference type="Proteomes" id="UP000184611">
    <property type="component" value="Unassembled WGS sequence"/>
</dbReference>
<evidence type="ECO:0000256" key="2">
    <source>
        <dbReference type="SAM" id="SignalP"/>
    </source>
</evidence>
<evidence type="ECO:0000256" key="1">
    <source>
        <dbReference type="ARBA" id="ARBA00022729"/>
    </source>
</evidence>
<dbReference type="SUPFAM" id="SSF56925">
    <property type="entry name" value="OMPA-like"/>
    <property type="match status" value="1"/>
</dbReference>
<reference evidence="5" key="1">
    <citation type="submission" date="2016-12" db="EMBL/GenBank/DDBJ databases">
        <authorList>
            <person name="Varghese N."/>
            <person name="Submissions S."/>
        </authorList>
    </citation>
    <scope>NUCLEOTIDE SEQUENCE [LARGE SCALE GENOMIC DNA]</scope>
    <source>
        <strain evidence="5">DSM 18830</strain>
    </source>
</reference>
<sequence>MKIKFLVLAILFSLNSLSQNSKLSIELNYPIPFDNNFIAENYKSIIDVGLKYRFINSKVINVGVAFNGGVLYFDNKSYFQDYKVTNYMLQPKIFGEFNVQKFQPFIGLGYTSMIFDYKGSNNGFDISNKSDTQSGIDFNIGLKYIAMKNLFVQIQYDYIILNVGDEIPRTKYNTNVNLLKIGVGYQFN</sequence>
<dbReference type="Gene3D" id="2.40.160.20">
    <property type="match status" value="1"/>
</dbReference>
<dbReference type="InterPro" id="IPR027385">
    <property type="entry name" value="Beta-barrel_OMP"/>
</dbReference>
<dbReference type="RefSeq" id="WP_073583748.1">
    <property type="nucleotide sequence ID" value="NZ_CBCSEA010000005.1"/>
</dbReference>
<evidence type="ECO:0000313" key="5">
    <source>
        <dbReference type="Proteomes" id="UP000184611"/>
    </source>
</evidence>
<keyword evidence="1 2" id="KW-0732">Signal</keyword>
<evidence type="ECO:0000259" key="3">
    <source>
        <dbReference type="Pfam" id="PF13505"/>
    </source>
</evidence>
<feature type="domain" description="Outer membrane protein beta-barrel" evidence="3">
    <location>
        <begin position="6"/>
        <end position="187"/>
    </location>
</feature>
<dbReference type="Pfam" id="PF13505">
    <property type="entry name" value="OMP_b-brl"/>
    <property type="match status" value="1"/>
</dbReference>
<protein>
    <submittedName>
        <fullName evidence="4">Outer membrane protein beta-barrel domain-containing protein</fullName>
    </submittedName>
</protein>
<evidence type="ECO:0000313" key="4">
    <source>
        <dbReference type="EMBL" id="SHO73532.1"/>
    </source>
</evidence>
<dbReference type="STRING" id="416016.SAMN05443547_1893"/>
<proteinExistence type="predicted"/>
<dbReference type="EMBL" id="FRYK01000003">
    <property type="protein sequence ID" value="SHO73532.1"/>
    <property type="molecule type" value="Genomic_DNA"/>
</dbReference>
<keyword evidence="5" id="KW-1185">Reference proteome</keyword>
<dbReference type="AlphaFoldDB" id="A0A1M7ZXE7"/>
<dbReference type="OrthoDB" id="1438113at2"/>
<feature type="signal peptide" evidence="2">
    <location>
        <begin position="1"/>
        <end position="18"/>
    </location>
</feature>
<feature type="chain" id="PRO_5009930048" evidence="2">
    <location>
        <begin position="19"/>
        <end position="188"/>
    </location>
</feature>
<organism evidence="4 5">
    <name type="scientific">Flavobacterium cucumis</name>
    <dbReference type="NCBI Taxonomy" id="416016"/>
    <lineage>
        <taxon>Bacteria</taxon>
        <taxon>Pseudomonadati</taxon>
        <taxon>Bacteroidota</taxon>
        <taxon>Flavobacteriia</taxon>
        <taxon>Flavobacteriales</taxon>
        <taxon>Flavobacteriaceae</taxon>
        <taxon>Flavobacterium</taxon>
    </lineage>
</organism>
<accession>A0A1M7ZXE7</accession>
<gene>
    <name evidence="4" type="ORF">SAMN05443547_1893</name>
</gene>
<name>A0A1M7ZXE7_9FLAO</name>